<name>A0ABP0FY47_CLALP</name>
<dbReference type="InterPro" id="IPR003961">
    <property type="entry name" value="FN3_dom"/>
</dbReference>
<dbReference type="InterPro" id="IPR013783">
    <property type="entry name" value="Ig-like_fold"/>
</dbReference>
<keyword evidence="6" id="KW-0862">Zinc</keyword>
<dbReference type="InterPro" id="IPR050617">
    <property type="entry name" value="E3_ligase_FN3/SPRY"/>
</dbReference>
<dbReference type="Gene3D" id="4.10.830.40">
    <property type="match status" value="1"/>
</dbReference>
<evidence type="ECO:0000259" key="14">
    <source>
        <dbReference type="PROSITE" id="PS50188"/>
    </source>
</evidence>
<organism evidence="16 17">
    <name type="scientific">Clavelina lepadiformis</name>
    <name type="common">Light-bulb sea squirt</name>
    <name type="synonym">Ascidia lepadiformis</name>
    <dbReference type="NCBI Taxonomy" id="159417"/>
    <lineage>
        <taxon>Eukaryota</taxon>
        <taxon>Metazoa</taxon>
        <taxon>Chordata</taxon>
        <taxon>Tunicata</taxon>
        <taxon>Ascidiacea</taxon>
        <taxon>Aplousobranchia</taxon>
        <taxon>Clavelinidae</taxon>
        <taxon>Clavelina</taxon>
    </lineage>
</organism>
<dbReference type="InterPro" id="IPR001841">
    <property type="entry name" value="Znf_RING"/>
</dbReference>
<dbReference type="SUPFAM" id="SSF57845">
    <property type="entry name" value="B-box zinc-binding domain"/>
    <property type="match status" value="1"/>
</dbReference>
<dbReference type="Gene3D" id="2.60.120.920">
    <property type="match status" value="1"/>
</dbReference>
<evidence type="ECO:0000256" key="2">
    <source>
        <dbReference type="ARBA" id="ARBA00022490"/>
    </source>
</evidence>
<dbReference type="InterPro" id="IPR000315">
    <property type="entry name" value="Znf_B-box"/>
</dbReference>
<dbReference type="InterPro" id="IPR036116">
    <property type="entry name" value="FN3_sf"/>
</dbReference>
<dbReference type="InterPro" id="IPR003877">
    <property type="entry name" value="SPRY_dom"/>
</dbReference>
<comment type="caution">
    <text evidence="16">The sequence shown here is derived from an EMBL/GenBank/DDBJ whole genome shotgun (WGS) entry which is preliminary data.</text>
</comment>
<feature type="region of interest" description="Disordered" evidence="11">
    <location>
        <begin position="330"/>
        <end position="375"/>
    </location>
</feature>
<evidence type="ECO:0000256" key="5">
    <source>
        <dbReference type="ARBA" id="ARBA00022786"/>
    </source>
</evidence>
<dbReference type="InterPro" id="IPR013083">
    <property type="entry name" value="Znf_RING/FYVE/PHD"/>
</dbReference>
<dbReference type="Pfam" id="PF00041">
    <property type="entry name" value="fn3"/>
    <property type="match status" value="1"/>
</dbReference>
<protein>
    <recommendedName>
        <fullName evidence="18">RING-type E3 ubiquitin transferase</fullName>
    </recommendedName>
</protein>
<gene>
    <name evidence="16" type="ORF">CVLEPA_LOCUS15214</name>
</gene>
<dbReference type="Pfam" id="PF22586">
    <property type="entry name" value="ANCHR-like_BBOX"/>
    <property type="match status" value="1"/>
</dbReference>
<feature type="domain" description="Fibronectin type-III" evidence="15">
    <location>
        <begin position="660"/>
        <end position="760"/>
    </location>
</feature>
<dbReference type="InterPro" id="IPR003879">
    <property type="entry name" value="Butyrophylin_SPRY"/>
</dbReference>
<keyword evidence="17" id="KW-1185">Reference proteome</keyword>
<evidence type="ECO:0000256" key="7">
    <source>
        <dbReference type="ARBA" id="ARBA00023054"/>
    </source>
</evidence>
<dbReference type="CDD" id="cd13734">
    <property type="entry name" value="SPRY_PRY_C-II"/>
    <property type="match status" value="1"/>
</dbReference>
<dbReference type="PANTHER" id="PTHR24099">
    <property type="entry name" value="E3 UBIQUITIN-PROTEIN LIGASE TRIM36-RELATED"/>
    <property type="match status" value="1"/>
</dbReference>
<evidence type="ECO:0000256" key="4">
    <source>
        <dbReference type="ARBA" id="ARBA00022771"/>
    </source>
</evidence>
<keyword evidence="2" id="KW-0963">Cytoplasm</keyword>
<evidence type="ECO:0000256" key="10">
    <source>
        <dbReference type="SAM" id="Coils"/>
    </source>
</evidence>
<feature type="coiled-coil region" evidence="10">
    <location>
        <begin position="499"/>
        <end position="540"/>
    </location>
</feature>
<dbReference type="SMART" id="SM00060">
    <property type="entry name" value="FN3"/>
    <property type="match status" value="1"/>
</dbReference>
<feature type="compositionally biased region" description="Basic and acidic residues" evidence="11">
    <location>
        <begin position="360"/>
        <end position="375"/>
    </location>
</feature>
<keyword evidence="5" id="KW-0833">Ubl conjugation pathway</keyword>
<dbReference type="Gene3D" id="2.60.40.10">
    <property type="entry name" value="Immunoglobulins"/>
    <property type="match status" value="1"/>
</dbReference>
<evidence type="ECO:0000259" key="15">
    <source>
        <dbReference type="PROSITE" id="PS50853"/>
    </source>
</evidence>
<dbReference type="Gene3D" id="3.30.40.10">
    <property type="entry name" value="Zinc/RING finger domain, C3HC4 (zinc finger)"/>
    <property type="match status" value="1"/>
</dbReference>
<dbReference type="SMART" id="SM00449">
    <property type="entry name" value="SPRY"/>
    <property type="match status" value="1"/>
</dbReference>
<evidence type="ECO:0000259" key="13">
    <source>
        <dbReference type="PROSITE" id="PS50119"/>
    </source>
</evidence>
<proteinExistence type="predicted"/>
<dbReference type="Pfam" id="PF00643">
    <property type="entry name" value="zf-B_box"/>
    <property type="match status" value="1"/>
</dbReference>
<keyword evidence="4 9" id="KW-0863">Zinc-finger</keyword>
<evidence type="ECO:0000256" key="6">
    <source>
        <dbReference type="ARBA" id="ARBA00022833"/>
    </source>
</evidence>
<evidence type="ECO:0000256" key="1">
    <source>
        <dbReference type="ARBA" id="ARBA00004245"/>
    </source>
</evidence>
<feature type="domain" description="B box-type" evidence="13">
    <location>
        <begin position="449"/>
        <end position="491"/>
    </location>
</feature>
<dbReference type="PROSITE" id="PS50119">
    <property type="entry name" value="ZF_BBOX"/>
    <property type="match status" value="2"/>
</dbReference>
<feature type="region of interest" description="Disordered" evidence="11">
    <location>
        <begin position="92"/>
        <end position="164"/>
    </location>
</feature>
<dbReference type="SMART" id="SM00184">
    <property type="entry name" value="RING"/>
    <property type="match status" value="1"/>
</dbReference>
<sequence length="944" mass="104729">MHSTLALSQRITSANPSNHSLEDPRPFPPQTDSFQAQRLSLRKQCIYQHHLQQLQDYPVSGTASIRSLSPRRDYECLAIPEERSYNSYCRSKSQDRCSRPLSPISRVITPSPQPRSLSRGSSKSCQSSSADESGREGASSSGIGLSESSAESSRRASTCSSGTGSSRLTFHSNIFNYPASTCSRDGSLASRLNLNGSELTVRDVTTKSFNEDTKPEDGDSIIPKRTQSMDSLENELTCPICLDLFHEPVLLPCAHNLCASCVEQLTTSIQTIGNVYKFECPTCREIVYVDGRGVAGLRRNLTLQNIVDGYRRAAATVASSQSMASGIDFDVSSGEESSASNLSTQSDDSLGQSRGRRPRNKDSEARDYPHMTLPKREVNPAENIEVSCQFCEVNPPRLAVKTCVTCRAYYCDRCLRVTHPRKKPFINHKLVPATPGSAGTLSATSKTAPSFVTCIHHPQDTADLYCSACEAGLCKVCGSNAEHANHQVGSLFDWCSTKKADLEGQVAELDKQKSELQTTVENLLEACQQTEANASTQEMKLQAECDILIRIIQERQETISNNIKETKASRLRKLTQQINQARQCLELYGPVTGQANEALQQVNDYAKFVKNAKAASDRVAQVLTSSKQFESRQQELAPPGFYLEFSQEKSILEKLDIMEAPASPRICEELCTQSHDKITIQWRSPDHRHTDSYELQYAIDNSDATWPTKGDGWMIVPNVKECHYTIHGLQTGTRYLFAVKAANKAGWSRSECLPLKTLGVPFAFDSHSMHKKLRLGNHGYTVSREDSSRKSRDHLLSGNTSSLCGVTGNVDIESGRHYWEVVVCQSTHFTLGVAYSNVSRYDWIGKNTSSWCLCRTNEDWSVKHGGKDIPIQMPYPLPKKIGVMLDYDSAMLSFFDGASGRHFHTFRMSTFERGLRPAFSIGNKSLTINTGITIPDHLRLDSRC</sequence>
<dbReference type="SUPFAM" id="SSF57850">
    <property type="entry name" value="RING/U-box"/>
    <property type="match status" value="1"/>
</dbReference>
<dbReference type="PRINTS" id="PR01407">
    <property type="entry name" value="BUTYPHLNCDUF"/>
</dbReference>
<evidence type="ECO:0008006" key="18">
    <source>
        <dbReference type="Google" id="ProtNLM"/>
    </source>
</evidence>
<feature type="compositionally biased region" description="Polar residues" evidence="11">
    <location>
        <begin position="1"/>
        <end position="19"/>
    </location>
</feature>
<keyword evidence="3" id="KW-0479">Metal-binding</keyword>
<evidence type="ECO:0000259" key="12">
    <source>
        <dbReference type="PROSITE" id="PS50089"/>
    </source>
</evidence>
<dbReference type="EMBL" id="CAWYQH010000097">
    <property type="protein sequence ID" value="CAK8684223.1"/>
    <property type="molecule type" value="Genomic_DNA"/>
</dbReference>
<dbReference type="InterPro" id="IPR013320">
    <property type="entry name" value="ConA-like_dom_sf"/>
</dbReference>
<comment type="subcellular location">
    <subcellularLocation>
        <location evidence="1">Cytoplasm</location>
        <location evidence="1">Cytoskeleton</location>
    </subcellularLocation>
</comment>
<dbReference type="CDD" id="cd00063">
    <property type="entry name" value="FN3"/>
    <property type="match status" value="1"/>
</dbReference>
<reference evidence="16 17" key="1">
    <citation type="submission" date="2024-02" db="EMBL/GenBank/DDBJ databases">
        <authorList>
            <person name="Daric V."/>
            <person name="Darras S."/>
        </authorList>
    </citation>
    <scope>NUCLEOTIDE SEQUENCE [LARGE SCALE GENOMIC DNA]</scope>
</reference>
<dbReference type="Gene3D" id="3.30.160.60">
    <property type="entry name" value="Classic Zinc Finger"/>
    <property type="match status" value="1"/>
</dbReference>
<dbReference type="SMART" id="SM00336">
    <property type="entry name" value="BBOX"/>
    <property type="match status" value="2"/>
</dbReference>
<dbReference type="PROSITE" id="PS00518">
    <property type="entry name" value="ZF_RING_1"/>
    <property type="match status" value="1"/>
</dbReference>
<evidence type="ECO:0000256" key="3">
    <source>
        <dbReference type="ARBA" id="ARBA00022723"/>
    </source>
</evidence>
<dbReference type="PANTHER" id="PTHR24099:SF16">
    <property type="entry name" value="E3 UBIQUITIN-PROTEIN LIGASE MIDLINE-1-LIKE ISOFORM X1"/>
    <property type="match status" value="1"/>
</dbReference>
<keyword evidence="7 10" id="KW-0175">Coiled coil</keyword>
<dbReference type="InterPro" id="IPR027370">
    <property type="entry name" value="Znf-RING_euk"/>
</dbReference>
<dbReference type="InterPro" id="IPR043136">
    <property type="entry name" value="B30.2/SPRY_sf"/>
</dbReference>
<feature type="domain" description="RING-type" evidence="12">
    <location>
        <begin position="238"/>
        <end position="284"/>
    </location>
</feature>
<feature type="compositionally biased region" description="Low complexity" evidence="11">
    <location>
        <begin position="332"/>
        <end position="343"/>
    </location>
</feature>
<dbReference type="Proteomes" id="UP001642483">
    <property type="component" value="Unassembled WGS sequence"/>
</dbReference>
<dbReference type="SUPFAM" id="SSF49265">
    <property type="entry name" value="Fibronectin type III"/>
    <property type="match status" value="1"/>
</dbReference>
<evidence type="ECO:0000256" key="9">
    <source>
        <dbReference type="PROSITE-ProRule" id="PRU00024"/>
    </source>
</evidence>
<evidence type="ECO:0000256" key="8">
    <source>
        <dbReference type="ARBA" id="ARBA00023212"/>
    </source>
</evidence>
<feature type="region of interest" description="Disordered" evidence="11">
    <location>
        <begin position="1"/>
        <end position="30"/>
    </location>
</feature>
<evidence type="ECO:0000313" key="16">
    <source>
        <dbReference type="EMBL" id="CAK8684223.1"/>
    </source>
</evidence>
<evidence type="ECO:0000313" key="17">
    <source>
        <dbReference type="Proteomes" id="UP001642483"/>
    </source>
</evidence>
<evidence type="ECO:0000256" key="11">
    <source>
        <dbReference type="SAM" id="MobiDB-lite"/>
    </source>
</evidence>
<keyword evidence="8" id="KW-0206">Cytoskeleton</keyword>
<feature type="compositionally biased region" description="Low complexity" evidence="11">
    <location>
        <begin position="116"/>
        <end position="164"/>
    </location>
</feature>
<dbReference type="InterPro" id="IPR017907">
    <property type="entry name" value="Znf_RING_CS"/>
</dbReference>
<dbReference type="Pfam" id="PF13445">
    <property type="entry name" value="zf-RING_UBOX"/>
    <property type="match status" value="1"/>
</dbReference>
<dbReference type="InterPro" id="IPR003649">
    <property type="entry name" value="Bbox_C"/>
</dbReference>
<dbReference type="SMART" id="SM00502">
    <property type="entry name" value="BBC"/>
    <property type="match status" value="1"/>
</dbReference>
<dbReference type="PROSITE" id="PS50089">
    <property type="entry name" value="ZF_RING_2"/>
    <property type="match status" value="1"/>
</dbReference>
<dbReference type="InterPro" id="IPR001870">
    <property type="entry name" value="B30.2/SPRY"/>
</dbReference>
<dbReference type="PROSITE" id="PS50853">
    <property type="entry name" value="FN3"/>
    <property type="match status" value="1"/>
</dbReference>
<feature type="domain" description="B30.2/SPRY" evidence="14">
    <location>
        <begin position="742"/>
        <end position="935"/>
    </location>
</feature>
<dbReference type="Pfam" id="PF00622">
    <property type="entry name" value="SPRY"/>
    <property type="match status" value="1"/>
</dbReference>
<dbReference type="SUPFAM" id="SSF49899">
    <property type="entry name" value="Concanavalin A-like lectins/glucanases"/>
    <property type="match status" value="1"/>
</dbReference>
<dbReference type="PROSITE" id="PS50188">
    <property type="entry name" value="B302_SPRY"/>
    <property type="match status" value="1"/>
</dbReference>
<accession>A0ABP0FY47</accession>
<feature type="domain" description="B box-type" evidence="13">
    <location>
        <begin position="386"/>
        <end position="433"/>
    </location>
</feature>